<protein>
    <submittedName>
        <fullName evidence="2">Uncharacterized protein</fullName>
    </submittedName>
</protein>
<accession>A0A2P5DXW8</accession>
<organism evidence="2 3">
    <name type="scientific">Parasponia andersonii</name>
    <name type="common">Sponia andersonii</name>
    <dbReference type="NCBI Taxonomy" id="3476"/>
    <lineage>
        <taxon>Eukaryota</taxon>
        <taxon>Viridiplantae</taxon>
        <taxon>Streptophyta</taxon>
        <taxon>Embryophyta</taxon>
        <taxon>Tracheophyta</taxon>
        <taxon>Spermatophyta</taxon>
        <taxon>Magnoliopsida</taxon>
        <taxon>eudicotyledons</taxon>
        <taxon>Gunneridae</taxon>
        <taxon>Pentapetalae</taxon>
        <taxon>rosids</taxon>
        <taxon>fabids</taxon>
        <taxon>Rosales</taxon>
        <taxon>Cannabaceae</taxon>
        <taxon>Parasponia</taxon>
    </lineage>
</organism>
<dbReference type="Proteomes" id="UP000237105">
    <property type="component" value="Unassembled WGS sequence"/>
</dbReference>
<dbReference type="AlphaFoldDB" id="A0A2P5DXW8"/>
<proteinExistence type="predicted"/>
<sequence>MPKIRYAEEFSEKIFKERILEEDKRITENSRTEKAEKDRLFQPKIKKERKKEKELRLDD</sequence>
<reference evidence="3" key="1">
    <citation type="submission" date="2016-06" db="EMBL/GenBank/DDBJ databases">
        <title>Parallel loss of symbiosis genes in relatives of nitrogen-fixing non-legume Parasponia.</title>
        <authorList>
            <person name="Van Velzen R."/>
            <person name="Holmer R."/>
            <person name="Bu F."/>
            <person name="Rutten L."/>
            <person name="Van Zeijl A."/>
            <person name="Liu W."/>
            <person name="Santuari L."/>
            <person name="Cao Q."/>
            <person name="Sharma T."/>
            <person name="Shen D."/>
            <person name="Roswanjaya Y."/>
            <person name="Wardhani T."/>
            <person name="Kalhor M.S."/>
            <person name="Jansen J."/>
            <person name="Van den Hoogen J."/>
            <person name="Gungor B."/>
            <person name="Hartog M."/>
            <person name="Hontelez J."/>
            <person name="Verver J."/>
            <person name="Yang W.-C."/>
            <person name="Schijlen E."/>
            <person name="Repin R."/>
            <person name="Schilthuizen M."/>
            <person name="Schranz E."/>
            <person name="Heidstra R."/>
            <person name="Miyata K."/>
            <person name="Fedorova E."/>
            <person name="Kohlen W."/>
            <person name="Bisseling T."/>
            <person name="Smit S."/>
            <person name="Geurts R."/>
        </authorList>
    </citation>
    <scope>NUCLEOTIDE SEQUENCE [LARGE SCALE GENOMIC DNA]</scope>
    <source>
        <strain evidence="3">cv. WU1-14</strain>
    </source>
</reference>
<feature type="region of interest" description="Disordered" evidence="1">
    <location>
        <begin position="26"/>
        <end position="59"/>
    </location>
</feature>
<feature type="compositionally biased region" description="Basic and acidic residues" evidence="1">
    <location>
        <begin position="26"/>
        <end position="41"/>
    </location>
</feature>
<gene>
    <name evidence="2" type="ORF">PanWU01x14_021170</name>
</gene>
<keyword evidence="3" id="KW-1185">Reference proteome</keyword>
<evidence type="ECO:0000256" key="1">
    <source>
        <dbReference type="SAM" id="MobiDB-lite"/>
    </source>
</evidence>
<evidence type="ECO:0000313" key="2">
    <source>
        <dbReference type="EMBL" id="PON78135.1"/>
    </source>
</evidence>
<comment type="caution">
    <text evidence="2">The sequence shown here is derived from an EMBL/GenBank/DDBJ whole genome shotgun (WGS) entry which is preliminary data.</text>
</comment>
<name>A0A2P5DXW8_PARAD</name>
<dbReference type="EMBL" id="JXTB01000010">
    <property type="protein sequence ID" value="PON78135.1"/>
    <property type="molecule type" value="Genomic_DNA"/>
</dbReference>
<evidence type="ECO:0000313" key="3">
    <source>
        <dbReference type="Proteomes" id="UP000237105"/>
    </source>
</evidence>
<feature type="non-terminal residue" evidence="2">
    <location>
        <position position="59"/>
    </location>
</feature>